<protein>
    <recommendedName>
        <fullName evidence="2">Protein kinase domain-containing protein</fullName>
    </recommendedName>
</protein>
<feature type="region of interest" description="Disordered" evidence="1">
    <location>
        <begin position="522"/>
        <end position="545"/>
    </location>
</feature>
<dbReference type="PANTHER" id="PTHR48006">
    <property type="entry name" value="LEUCINE-RICH REPEAT-CONTAINING PROTEIN DDB_G0281931-RELATED"/>
    <property type="match status" value="1"/>
</dbReference>
<evidence type="ECO:0000259" key="2">
    <source>
        <dbReference type="PROSITE" id="PS50011"/>
    </source>
</evidence>
<dbReference type="InterPro" id="IPR011009">
    <property type="entry name" value="Kinase-like_dom_sf"/>
</dbReference>
<gene>
    <name evidence="3" type="ORF">PCOR1329_LOCUS47776</name>
</gene>
<accession>A0ABN9UE34</accession>
<dbReference type="InterPro" id="IPR000719">
    <property type="entry name" value="Prot_kinase_dom"/>
</dbReference>
<keyword evidence="4" id="KW-1185">Reference proteome</keyword>
<evidence type="ECO:0000313" key="3">
    <source>
        <dbReference type="EMBL" id="CAK0857807.1"/>
    </source>
</evidence>
<dbReference type="EMBL" id="CAUYUJ010015759">
    <property type="protein sequence ID" value="CAK0857807.1"/>
    <property type="molecule type" value="Genomic_DNA"/>
</dbReference>
<dbReference type="PROSITE" id="PS50011">
    <property type="entry name" value="PROTEIN_KINASE_DOM"/>
    <property type="match status" value="1"/>
</dbReference>
<dbReference type="Pfam" id="PF07714">
    <property type="entry name" value="PK_Tyr_Ser-Thr"/>
    <property type="match status" value="1"/>
</dbReference>
<evidence type="ECO:0000256" key="1">
    <source>
        <dbReference type="SAM" id="MobiDB-lite"/>
    </source>
</evidence>
<reference evidence="3" key="1">
    <citation type="submission" date="2023-10" db="EMBL/GenBank/DDBJ databases">
        <authorList>
            <person name="Chen Y."/>
            <person name="Shah S."/>
            <person name="Dougan E. K."/>
            <person name="Thang M."/>
            <person name="Chan C."/>
        </authorList>
    </citation>
    <scope>NUCLEOTIDE SEQUENCE [LARGE SCALE GENOMIC DNA]</scope>
</reference>
<dbReference type="Proteomes" id="UP001189429">
    <property type="component" value="Unassembled WGS sequence"/>
</dbReference>
<name>A0ABN9UE34_9DINO</name>
<dbReference type="Gene3D" id="3.30.200.20">
    <property type="entry name" value="Phosphorylase Kinase, domain 1"/>
    <property type="match status" value="1"/>
</dbReference>
<dbReference type="InterPro" id="IPR051824">
    <property type="entry name" value="LRR_Rcpt-Like_S/T_Kinase"/>
</dbReference>
<dbReference type="Gene3D" id="1.10.510.10">
    <property type="entry name" value="Transferase(Phosphotransferase) domain 1"/>
    <property type="match status" value="1"/>
</dbReference>
<proteinExistence type="predicted"/>
<dbReference type="SUPFAM" id="SSF56112">
    <property type="entry name" value="Protein kinase-like (PK-like)"/>
    <property type="match status" value="1"/>
</dbReference>
<feature type="domain" description="Protein kinase" evidence="2">
    <location>
        <begin position="585"/>
        <end position="858"/>
    </location>
</feature>
<comment type="caution">
    <text evidence="3">The sequence shown here is derived from an EMBL/GenBank/DDBJ whole genome shotgun (WGS) entry which is preliminary data.</text>
</comment>
<feature type="compositionally biased region" description="Low complexity" evidence="1">
    <location>
        <begin position="527"/>
        <end position="543"/>
    </location>
</feature>
<dbReference type="InterPro" id="IPR001245">
    <property type="entry name" value="Ser-Thr/Tyr_kinase_cat_dom"/>
</dbReference>
<sequence length="869" mass="93556">MFIDSEREPVGSLTVLEQIALRPATEALYKKSATASLQFCKLKGLGWSTVEEMDAVLALYLNDCFHRGVSSDRGAQLLASLAHFYLDLRSAWEVPWPRAARASVAWKQMVLAGMRLMPQAVAMAVCMLLVEAGPPWTAARAASPAPGKTGLHAERVLIDAGPWPAPALEHLRATITAESCIRSFSAAASRLKHSQCLRGAFQAQPGGRWAAVRGLKRYVKKTKLLAELSVIRGDVFRLGHLVMDHLWTVRATGGVVEASIGHLVPATCVPALRAAKRPRGRVNVKMSPRSAMLALREGLHFVFGARGGARASQFAAAEGLWTAPRCAEVDANTLTASFANTALRFDALALVNGHVAPGEPSAAVPAVHLAVYCFGGKCFLHNALCAAQDWEAQVPEPAALLREGEACPGFRATVSLGLRRYRSVLHPRGYQSAAVLMRSVSLFACQARGRQTGEARPRRLEACRPLHGPRAGVQKPPVPRARAMLDWLPQCPVERNKFPLRSACQRSISADRDADTVRVRLDGPGSPGEQGFAGQAQPGPEAAGEPRRGMVFEQMKEAALGWWGHLTDIALEYPLKELAAATGNFGPKHRLGEGAAGAVFRGTLRGGTEVAVKVLNDMGGLEGFEDEVRVLSRFRHPNVVTLLGWAQHESKKYLVYELLPCGDLQGRLVKSREGKAQFSWQQRLHVALGTASGLSHMMNSKPMAFHRDIKPANILLDTDGSAKIADFGLAGVVHQEGVRHMMVQNISGTPGYVCPTYALSGRVTEASEVYAFGTVLLELLLNQPPALQGPEGDLMFPLLQVVQPAAPGAHARLMAALDPTAAWPAAFAEASRHALTCVDLVPERRPNFETCVRVLRQLRGATGARGGGG</sequence>
<dbReference type="SMART" id="SM00220">
    <property type="entry name" value="S_TKc"/>
    <property type="match status" value="1"/>
</dbReference>
<dbReference type="PANTHER" id="PTHR48006:SF92">
    <property type="entry name" value="LRR RECEPTOR-LIKE SERINE_THREONINE-PROTEIN KINASE GSO1"/>
    <property type="match status" value="1"/>
</dbReference>
<organism evidence="3 4">
    <name type="scientific">Prorocentrum cordatum</name>
    <dbReference type="NCBI Taxonomy" id="2364126"/>
    <lineage>
        <taxon>Eukaryota</taxon>
        <taxon>Sar</taxon>
        <taxon>Alveolata</taxon>
        <taxon>Dinophyceae</taxon>
        <taxon>Prorocentrales</taxon>
        <taxon>Prorocentraceae</taxon>
        <taxon>Prorocentrum</taxon>
    </lineage>
</organism>
<evidence type="ECO:0000313" key="4">
    <source>
        <dbReference type="Proteomes" id="UP001189429"/>
    </source>
</evidence>